<evidence type="ECO:0000313" key="2">
    <source>
        <dbReference type="EMBL" id="KAL1223459.1"/>
    </source>
</evidence>
<reference evidence="2 3" key="1">
    <citation type="submission" date="2024-04" db="EMBL/GenBank/DDBJ databases">
        <title>Genome assembly C_amara_ONT_v2.</title>
        <authorList>
            <person name="Yant L."/>
            <person name="Moore C."/>
            <person name="Slenker M."/>
        </authorList>
    </citation>
    <scope>NUCLEOTIDE SEQUENCE [LARGE SCALE GENOMIC DNA]</scope>
    <source>
        <tissue evidence="2">Leaf</tissue>
    </source>
</reference>
<feature type="compositionally biased region" description="Polar residues" evidence="1">
    <location>
        <begin position="26"/>
        <end position="53"/>
    </location>
</feature>
<feature type="region of interest" description="Disordered" evidence="1">
    <location>
        <begin position="1"/>
        <end position="71"/>
    </location>
</feature>
<comment type="caution">
    <text evidence="2">The sequence shown here is derived from an EMBL/GenBank/DDBJ whole genome shotgun (WGS) entry which is preliminary data.</text>
</comment>
<protein>
    <submittedName>
        <fullName evidence="2">Uncharacterized protein</fullName>
    </submittedName>
</protein>
<keyword evidence="3" id="KW-1185">Reference proteome</keyword>
<evidence type="ECO:0000313" key="3">
    <source>
        <dbReference type="Proteomes" id="UP001558713"/>
    </source>
</evidence>
<proteinExistence type="predicted"/>
<name>A0ABD1C1V9_CARAN</name>
<sequence length="112" mass="12275">MVRKARMARIRPHYSETFLGGDTATRRGSSSTPTDIPETSATRDTIPQTSAATETIPEFQPPSPPPAGAAVHHDLLVPPEALYAHYTVEDLLVQQGREGLDRLDPNRPPNTY</sequence>
<dbReference type="AlphaFoldDB" id="A0ABD1C1V9"/>
<organism evidence="2 3">
    <name type="scientific">Cardamine amara subsp. amara</name>
    <dbReference type="NCBI Taxonomy" id="228776"/>
    <lineage>
        <taxon>Eukaryota</taxon>
        <taxon>Viridiplantae</taxon>
        <taxon>Streptophyta</taxon>
        <taxon>Embryophyta</taxon>
        <taxon>Tracheophyta</taxon>
        <taxon>Spermatophyta</taxon>
        <taxon>Magnoliopsida</taxon>
        <taxon>eudicotyledons</taxon>
        <taxon>Gunneridae</taxon>
        <taxon>Pentapetalae</taxon>
        <taxon>rosids</taxon>
        <taxon>malvids</taxon>
        <taxon>Brassicales</taxon>
        <taxon>Brassicaceae</taxon>
        <taxon>Cardamineae</taxon>
        <taxon>Cardamine</taxon>
    </lineage>
</organism>
<dbReference type="Proteomes" id="UP001558713">
    <property type="component" value="Unassembled WGS sequence"/>
</dbReference>
<dbReference type="EMBL" id="JBANAX010000074">
    <property type="protein sequence ID" value="KAL1223459.1"/>
    <property type="molecule type" value="Genomic_DNA"/>
</dbReference>
<accession>A0ABD1C1V9</accession>
<evidence type="ECO:0000256" key="1">
    <source>
        <dbReference type="SAM" id="MobiDB-lite"/>
    </source>
</evidence>
<feature type="compositionally biased region" description="Basic residues" evidence="1">
    <location>
        <begin position="1"/>
        <end position="12"/>
    </location>
</feature>
<gene>
    <name evidence="2" type="ORF">V5N11_003517</name>
</gene>